<protein>
    <submittedName>
        <fullName evidence="1">Uncharacterized protein</fullName>
    </submittedName>
</protein>
<keyword evidence="2" id="KW-1185">Reference proteome</keyword>
<organism evidence="1 2">
    <name type="scientific">Meloidogyne graminicola</name>
    <dbReference type="NCBI Taxonomy" id="189291"/>
    <lineage>
        <taxon>Eukaryota</taxon>
        <taxon>Metazoa</taxon>
        <taxon>Ecdysozoa</taxon>
        <taxon>Nematoda</taxon>
        <taxon>Chromadorea</taxon>
        <taxon>Rhabditida</taxon>
        <taxon>Tylenchina</taxon>
        <taxon>Tylenchomorpha</taxon>
        <taxon>Tylenchoidea</taxon>
        <taxon>Meloidogynidae</taxon>
        <taxon>Meloidogyninae</taxon>
        <taxon>Meloidogyne</taxon>
    </lineage>
</organism>
<dbReference type="EMBL" id="JABEBT010000008">
    <property type="protein sequence ID" value="KAF7639031.1"/>
    <property type="molecule type" value="Genomic_DNA"/>
</dbReference>
<dbReference type="AlphaFoldDB" id="A0A8S9ZZA9"/>
<proteinExistence type="predicted"/>
<evidence type="ECO:0000313" key="2">
    <source>
        <dbReference type="Proteomes" id="UP000605970"/>
    </source>
</evidence>
<name>A0A8S9ZZA9_9BILA</name>
<dbReference type="OrthoDB" id="5868789at2759"/>
<dbReference type="Proteomes" id="UP000605970">
    <property type="component" value="Unassembled WGS sequence"/>
</dbReference>
<reference evidence="1" key="1">
    <citation type="journal article" date="2020" name="Ecol. Evol.">
        <title>Genome structure and content of the rice root-knot nematode (Meloidogyne graminicola).</title>
        <authorList>
            <person name="Phan N.T."/>
            <person name="Danchin E.G.J."/>
            <person name="Klopp C."/>
            <person name="Perfus-Barbeoch L."/>
            <person name="Kozlowski D.K."/>
            <person name="Koutsovoulos G.D."/>
            <person name="Lopez-Roques C."/>
            <person name="Bouchez O."/>
            <person name="Zahm M."/>
            <person name="Besnard G."/>
            <person name="Bellafiore S."/>
        </authorList>
    </citation>
    <scope>NUCLEOTIDE SEQUENCE</scope>
    <source>
        <strain evidence="1">VN-18</strain>
    </source>
</reference>
<accession>A0A8S9ZZA9</accession>
<gene>
    <name evidence="1" type="ORF">Mgra_00001557</name>
</gene>
<evidence type="ECO:0000313" key="1">
    <source>
        <dbReference type="EMBL" id="KAF7639031.1"/>
    </source>
</evidence>
<sequence length="79" mass="8989">MRICSCLKCPEGQSKEEQNCYNIIPCTTTISQPYNWWLGGIAHNLTISPTLSFNPCIYCPPNYALPCYTCLNLQKLNKK</sequence>
<comment type="caution">
    <text evidence="1">The sequence shown here is derived from an EMBL/GenBank/DDBJ whole genome shotgun (WGS) entry which is preliminary data.</text>
</comment>